<evidence type="ECO:0000256" key="7">
    <source>
        <dbReference type="PROSITE-ProRule" id="PRU00108"/>
    </source>
</evidence>
<dbReference type="PROSITE" id="PS00027">
    <property type="entry name" value="HOMEOBOX_1"/>
    <property type="match status" value="1"/>
</dbReference>
<dbReference type="InterPro" id="IPR000327">
    <property type="entry name" value="POU_dom"/>
</dbReference>
<evidence type="ECO:0000256" key="9">
    <source>
        <dbReference type="RuleBase" id="RU361194"/>
    </source>
</evidence>
<feature type="compositionally biased region" description="Polar residues" evidence="10">
    <location>
        <begin position="162"/>
        <end position="185"/>
    </location>
</feature>
<dbReference type="SUPFAM" id="SSF47413">
    <property type="entry name" value="lambda repressor-like DNA-binding domains"/>
    <property type="match status" value="1"/>
</dbReference>
<feature type="region of interest" description="Disordered" evidence="10">
    <location>
        <begin position="144"/>
        <end position="214"/>
    </location>
</feature>
<feature type="domain" description="Homeobox" evidence="11">
    <location>
        <begin position="311"/>
        <end position="371"/>
    </location>
</feature>
<feature type="compositionally biased region" description="Polar residues" evidence="10">
    <location>
        <begin position="144"/>
        <end position="155"/>
    </location>
</feature>
<dbReference type="AlphaFoldDB" id="A0A2G9S9L7"/>
<feature type="region of interest" description="Disordered" evidence="10">
    <location>
        <begin position="106"/>
        <end position="126"/>
    </location>
</feature>
<comment type="similarity">
    <text evidence="9">Belongs to the POU transcription factor family.</text>
</comment>
<gene>
    <name evidence="13" type="ORF">AB205_0163190</name>
</gene>
<dbReference type="SMART" id="SM00389">
    <property type="entry name" value="HOX"/>
    <property type="match status" value="1"/>
</dbReference>
<feature type="domain" description="POU-specific" evidence="12">
    <location>
        <begin position="219"/>
        <end position="293"/>
    </location>
</feature>
<evidence type="ECO:0000313" key="13">
    <source>
        <dbReference type="EMBL" id="PIO36868.1"/>
    </source>
</evidence>
<dbReference type="PROSITE" id="PS00465">
    <property type="entry name" value="POU_2"/>
    <property type="match status" value="1"/>
</dbReference>
<dbReference type="InterPro" id="IPR050255">
    <property type="entry name" value="POU_domain_TF"/>
</dbReference>
<name>A0A2G9S9L7_AQUCT</name>
<dbReference type="GO" id="GO:0000978">
    <property type="term" value="F:RNA polymerase II cis-regulatory region sequence-specific DNA binding"/>
    <property type="evidence" value="ECO:0007669"/>
    <property type="project" value="TreeGrafter"/>
</dbReference>
<evidence type="ECO:0000256" key="3">
    <source>
        <dbReference type="ARBA" id="ARBA00023125"/>
    </source>
</evidence>
<accession>A0A2G9S9L7</accession>
<organism evidence="13 14">
    <name type="scientific">Aquarana catesbeiana</name>
    <name type="common">American bullfrog</name>
    <name type="synonym">Rana catesbeiana</name>
    <dbReference type="NCBI Taxonomy" id="8400"/>
    <lineage>
        <taxon>Eukaryota</taxon>
        <taxon>Metazoa</taxon>
        <taxon>Chordata</taxon>
        <taxon>Craniata</taxon>
        <taxon>Vertebrata</taxon>
        <taxon>Euteleostomi</taxon>
        <taxon>Amphibia</taxon>
        <taxon>Batrachia</taxon>
        <taxon>Anura</taxon>
        <taxon>Neobatrachia</taxon>
        <taxon>Ranoidea</taxon>
        <taxon>Ranidae</taxon>
        <taxon>Aquarana</taxon>
    </lineage>
</organism>
<keyword evidence="3 7" id="KW-0238">DNA-binding</keyword>
<dbReference type="InterPro" id="IPR013847">
    <property type="entry name" value="POU"/>
</dbReference>
<keyword evidence="14" id="KW-1185">Reference proteome</keyword>
<evidence type="ECO:0000259" key="12">
    <source>
        <dbReference type="PROSITE" id="PS51179"/>
    </source>
</evidence>
<keyword evidence="5 9" id="KW-0804">Transcription</keyword>
<protein>
    <recommendedName>
        <fullName evidence="9">POU domain protein</fullName>
    </recommendedName>
</protein>
<reference evidence="14" key="1">
    <citation type="journal article" date="2017" name="Nat. Commun.">
        <title>The North American bullfrog draft genome provides insight into hormonal regulation of long noncoding RNA.</title>
        <authorList>
            <person name="Hammond S.A."/>
            <person name="Warren R.L."/>
            <person name="Vandervalk B.P."/>
            <person name="Kucuk E."/>
            <person name="Khan H."/>
            <person name="Gibb E.A."/>
            <person name="Pandoh P."/>
            <person name="Kirk H."/>
            <person name="Zhao Y."/>
            <person name="Jones M."/>
            <person name="Mungall A.J."/>
            <person name="Coope R."/>
            <person name="Pleasance S."/>
            <person name="Moore R.A."/>
            <person name="Holt R.A."/>
            <person name="Round J.M."/>
            <person name="Ohora S."/>
            <person name="Walle B.V."/>
            <person name="Veldhoen N."/>
            <person name="Helbing C.C."/>
            <person name="Birol I."/>
        </authorList>
    </citation>
    <scope>NUCLEOTIDE SEQUENCE [LARGE SCALE GENOMIC DNA]</scope>
</reference>
<evidence type="ECO:0000256" key="2">
    <source>
        <dbReference type="ARBA" id="ARBA00023015"/>
    </source>
</evidence>
<dbReference type="PANTHER" id="PTHR11636">
    <property type="entry name" value="POU DOMAIN"/>
    <property type="match status" value="1"/>
</dbReference>
<keyword evidence="2" id="KW-0805">Transcription regulation</keyword>
<dbReference type="GO" id="GO:0005634">
    <property type="term" value="C:nucleus"/>
    <property type="evidence" value="ECO:0007669"/>
    <property type="project" value="UniProtKB-SubCell"/>
</dbReference>
<feature type="compositionally biased region" description="Low complexity" evidence="10">
    <location>
        <begin position="186"/>
        <end position="195"/>
    </location>
</feature>
<dbReference type="PRINTS" id="PR00028">
    <property type="entry name" value="POUDOMAIN"/>
</dbReference>
<evidence type="ECO:0000259" key="11">
    <source>
        <dbReference type="PROSITE" id="PS50071"/>
    </source>
</evidence>
<keyword evidence="4 7" id="KW-0371">Homeobox</keyword>
<dbReference type="PROSITE" id="PS51179">
    <property type="entry name" value="POU_3"/>
    <property type="match status" value="1"/>
</dbReference>
<dbReference type="Proteomes" id="UP000228934">
    <property type="component" value="Unassembled WGS sequence"/>
</dbReference>
<evidence type="ECO:0000313" key="14">
    <source>
        <dbReference type="Proteomes" id="UP000228934"/>
    </source>
</evidence>
<dbReference type="OrthoDB" id="6358449at2759"/>
<dbReference type="Pfam" id="PF00157">
    <property type="entry name" value="Pou"/>
    <property type="match status" value="1"/>
</dbReference>
<dbReference type="SMART" id="SM00352">
    <property type="entry name" value="POU"/>
    <property type="match status" value="1"/>
</dbReference>
<dbReference type="FunFam" id="1.10.260.40:FF:000001">
    <property type="entry name" value="POU domain protein"/>
    <property type="match status" value="1"/>
</dbReference>
<proteinExistence type="inferred from homology"/>
<dbReference type="EMBL" id="KV926507">
    <property type="protein sequence ID" value="PIO36868.1"/>
    <property type="molecule type" value="Genomic_DNA"/>
</dbReference>
<evidence type="ECO:0000256" key="4">
    <source>
        <dbReference type="ARBA" id="ARBA00023155"/>
    </source>
</evidence>
<evidence type="ECO:0000256" key="10">
    <source>
        <dbReference type="SAM" id="MobiDB-lite"/>
    </source>
</evidence>
<evidence type="ECO:0000256" key="5">
    <source>
        <dbReference type="ARBA" id="ARBA00023163"/>
    </source>
</evidence>
<dbReference type="Gene3D" id="1.10.10.60">
    <property type="entry name" value="Homeodomain-like"/>
    <property type="match status" value="1"/>
</dbReference>
<evidence type="ECO:0000256" key="8">
    <source>
        <dbReference type="RuleBase" id="RU000682"/>
    </source>
</evidence>
<dbReference type="InterPro" id="IPR001356">
    <property type="entry name" value="HD"/>
</dbReference>
<comment type="subcellular location">
    <subcellularLocation>
        <location evidence="1 7 8">Nucleus</location>
    </subcellularLocation>
</comment>
<dbReference type="SUPFAM" id="SSF46689">
    <property type="entry name" value="Homeodomain-like"/>
    <property type="match status" value="1"/>
</dbReference>
<dbReference type="GO" id="GO:0000981">
    <property type="term" value="F:DNA-binding transcription factor activity, RNA polymerase II-specific"/>
    <property type="evidence" value="ECO:0007669"/>
    <property type="project" value="InterPro"/>
</dbReference>
<keyword evidence="6 7" id="KW-0539">Nucleus</keyword>
<evidence type="ECO:0000256" key="1">
    <source>
        <dbReference type="ARBA" id="ARBA00004123"/>
    </source>
</evidence>
<evidence type="ECO:0000256" key="6">
    <source>
        <dbReference type="ARBA" id="ARBA00023242"/>
    </source>
</evidence>
<feature type="DNA-binding region" description="Homeobox" evidence="7">
    <location>
        <begin position="313"/>
        <end position="372"/>
    </location>
</feature>
<dbReference type="PANTHER" id="PTHR11636:SF125">
    <property type="entry name" value="POU DOMAIN, CLASS 3, TRANSCRIPTION FACTOR 3"/>
    <property type="match status" value="1"/>
</dbReference>
<sequence>MYNQQTFQSFAHSSGLMEDTSCQYGMGSYPDLGNPHHSQSFFPFSTVTVKSDYGDLGVQGVGDCMAEALPWDHLAQMDTTSQMIIHSDQQEREPMTNPADAEMDLKKEPEPEEGSPTAKLNPQPHNAMGATYYAQAWGGGTFWSNPGTTAANKPQASVKPTPAQQFSQNQSPQGESGISSLDANRSSTSTSPASSVQTNSTPRSISSRGSEGICSDIEEEVPTSAEMEQFAKDLKHKRITHGYTQADVGFALGQLYNKTFSQTTICRFESLQLSFKNMCKLKPLLDRWLRDVDRREDMQEIISRGPVLPQIQKRKHRTSIENSVRRSLENYFMHCSKPGAQEISQIARELNMDKDVVRVWFCNRRQKGKRQVHPYLRENGGEAYDVVQSLSPPNAGPFALSQVMASQGFAPTSLGSNPALYMPAFHKSEVFPQAMPHGMSIGNHAT</sequence>
<dbReference type="Pfam" id="PF00046">
    <property type="entry name" value="Homeodomain"/>
    <property type="match status" value="1"/>
</dbReference>
<dbReference type="InterPro" id="IPR009057">
    <property type="entry name" value="Homeodomain-like_sf"/>
</dbReference>
<dbReference type="PROSITE" id="PS50071">
    <property type="entry name" value="HOMEOBOX_2"/>
    <property type="match status" value="1"/>
</dbReference>
<dbReference type="InterPro" id="IPR017970">
    <property type="entry name" value="Homeobox_CS"/>
</dbReference>
<dbReference type="InterPro" id="IPR010982">
    <property type="entry name" value="Lambda_DNA-bd_dom_sf"/>
</dbReference>
<feature type="compositionally biased region" description="Polar residues" evidence="10">
    <location>
        <begin position="196"/>
        <end position="209"/>
    </location>
</feature>
<dbReference type="CDD" id="cd00086">
    <property type="entry name" value="homeodomain"/>
    <property type="match status" value="1"/>
</dbReference>
<dbReference type="Gene3D" id="1.10.260.40">
    <property type="entry name" value="lambda repressor-like DNA-binding domains"/>
    <property type="match status" value="1"/>
</dbReference>